<accession>A0A8G1XGL0</accession>
<proteinExistence type="predicted"/>
<evidence type="ECO:0000313" key="2">
    <source>
        <dbReference type="Proteomes" id="UP000267408"/>
    </source>
</evidence>
<comment type="caution">
    <text evidence="1">The sequence shown here is derived from an EMBL/GenBank/DDBJ whole genome shotgun (WGS) entry which is preliminary data.</text>
</comment>
<evidence type="ECO:0000313" key="1">
    <source>
        <dbReference type="EMBL" id="ROR46492.1"/>
    </source>
</evidence>
<sequence>MSPQLPSFVSLPAGLRYIEAPEPFHPDGRPSLYLAGATVGCPDWQSEAVGLLEDAGFDGTVLNPRPSRNTVTNSYAAWSPFGWQDRNIRRTSVVLFWNPLSHARVQECYQAHLSTAYGGAVVVGCDPADIVQRANRALLVHALPWLAVADTLAGTVSAALAELEVAASPRY</sequence>
<organism evidence="1 2">
    <name type="scientific">Kitasatospora cineracea</name>
    <dbReference type="NCBI Taxonomy" id="88074"/>
    <lineage>
        <taxon>Bacteria</taxon>
        <taxon>Bacillati</taxon>
        <taxon>Actinomycetota</taxon>
        <taxon>Actinomycetes</taxon>
        <taxon>Kitasatosporales</taxon>
        <taxon>Streptomycetaceae</taxon>
        <taxon>Kitasatospora</taxon>
    </lineage>
</organism>
<dbReference type="Gene3D" id="3.40.50.450">
    <property type="match status" value="1"/>
</dbReference>
<dbReference type="Proteomes" id="UP000267408">
    <property type="component" value="Unassembled WGS sequence"/>
</dbReference>
<evidence type="ECO:0008006" key="3">
    <source>
        <dbReference type="Google" id="ProtNLM"/>
    </source>
</evidence>
<protein>
    <recommendedName>
        <fullName evidence="3">Nucleoside 2-deoxyribosyltransferase-like protein</fullName>
    </recommendedName>
</protein>
<dbReference type="EMBL" id="RJVJ01000001">
    <property type="protein sequence ID" value="ROR46492.1"/>
    <property type="molecule type" value="Genomic_DNA"/>
</dbReference>
<gene>
    <name evidence="1" type="ORF">EDD39_4763</name>
</gene>
<name>A0A8G1XGL0_9ACTN</name>
<reference evidence="1 2" key="1">
    <citation type="submission" date="2018-11" db="EMBL/GenBank/DDBJ databases">
        <title>Sequencing the genomes of 1000 actinobacteria strains.</title>
        <authorList>
            <person name="Klenk H.-P."/>
        </authorList>
    </citation>
    <scope>NUCLEOTIDE SEQUENCE [LARGE SCALE GENOMIC DNA]</scope>
    <source>
        <strain evidence="1 2">DSM 44780</strain>
    </source>
</reference>
<dbReference type="AlphaFoldDB" id="A0A8G1XGL0"/>